<dbReference type="Pfam" id="PF00753">
    <property type="entry name" value="Lactamase_B"/>
    <property type="match status" value="1"/>
</dbReference>
<evidence type="ECO:0000256" key="1">
    <source>
        <dbReference type="ARBA" id="ARBA00022839"/>
    </source>
</evidence>
<protein>
    <submittedName>
        <fullName evidence="4">MBL fold metallo-hydrolase</fullName>
    </submittedName>
</protein>
<evidence type="ECO:0000313" key="4">
    <source>
        <dbReference type="EMBL" id="AWR96105.1"/>
    </source>
</evidence>
<dbReference type="PANTHER" id="PTHR43694:SF1">
    <property type="entry name" value="RIBONUCLEASE J"/>
    <property type="match status" value="1"/>
</dbReference>
<keyword evidence="2" id="KW-0694">RNA-binding</keyword>
<reference evidence="4 5" key="1">
    <citation type="submission" date="2018-05" db="EMBL/GenBank/DDBJ databases">
        <title>Complete Genome Sequences of Extremely Thermoacidophilic, Metal-Mobilizing Type-Strain Members of the Archaeal Family Sulfolobaceae: Acidianus brierleyi DSM-1651T, Acidianus sulfidivorans DSM-18786T, Metallosphaera hakonensis DSM-7519T, and Metallosphaera prunae DSM-10039T.</title>
        <authorList>
            <person name="Counts J.A."/>
            <person name="Kelly R.M."/>
        </authorList>
    </citation>
    <scope>NUCLEOTIDE SEQUENCE [LARGE SCALE GENOMIC DNA]</scope>
    <source>
        <strain evidence="4 5">JP7</strain>
    </source>
</reference>
<dbReference type="SMART" id="SM00849">
    <property type="entry name" value="Lactamase_B"/>
    <property type="match status" value="1"/>
</dbReference>
<evidence type="ECO:0000313" key="5">
    <source>
        <dbReference type="Proteomes" id="UP000248410"/>
    </source>
</evidence>
<gene>
    <name evidence="4" type="ORF">DFR86_00095</name>
</gene>
<evidence type="ECO:0000256" key="2">
    <source>
        <dbReference type="ARBA" id="ARBA00022884"/>
    </source>
</evidence>
<keyword evidence="1" id="KW-0540">Nuclease</keyword>
<feature type="domain" description="Metallo-beta-lactamase" evidence="3">
    <location>
        <begin position="21"/>
        <end position="211"/>
    </location>
</feature>
<proteinExistence type="predicted"/>
<dbReference type="GO" id="GO:0003723">
    <property type="term" value="F:RNA binding"/>
    <property type="evidence" value="ECO:0007669"/>
    <property type="project" value="UniProtKB-KW"/>
</dbReference>
<evidence type="ECO:0000259" key="3">
    <source>
        <dbReference type="SMART" id="SM00849"/>
    </source>
</evidence>
<dbReference type="GeneID" id="36836322"/>
<accession>A0A2U9IJF1</accession>
<keyword evidence="1" id="KW-0269">Exonuclease</keyword>
<dbReference type="InterPro" id="IPR001279">
    <property type="entry name" value="Metallo-B-lactamas"/>
</dbReference>
<dbReference type="Gene3D" id="3.60.15.10">
    <property type="entry name" value="Ribonuclease Z/Hydroxyacylglutathione hydrolase-like"/>
    <property type="match status" value="1"/>
</dbReference>
<keyword evidence="5" id="KW-1185">Reference proteome</keyword>
<dbReference type="Proteomes" id="UP000248410">
    <property type="component" value="Chromosome"/>
</dbReference>
<organism evidence="4 5">
    <name type="scientific">Acidianus sulfidivorans JP7</name>
    <dbReference type="NCBI Taxonomy" id="619593"/>
    <lineage>
        <taxon>Archaea</taxon>
        <taxon>Thermoproteota</taxon>
        <taxon>Thermoprotei</taxon>
        <taxon>Sulfolobales</taxon>
        <taxon>Sulfolobaceae</taxon>
        <taxon>Acidianus</taxon>
    </lineage>
</organism>
<dbReference type="RefSeq" id="WP_110378995.1">
    <property type="nucleotide sequence ID" value="NZ_CP029288.2"/>
</dbReference>
<dbReference type="AlphaFoldDB" id="A0A2U9IJF1"/>
<dbReference type="Gene3D" id="3.40.50.10710">
    <property type="entry name" value="Metallo-hydrolase/oxidoreductase"/>
    <property type="match status" value="1"/>
</dbReference>
<dbReference type="PANTHER" id="PTHR43694">
    <property type="entry name" value="RIBONUCLEASE J"/>
    <property type="match status" value="1"/>
</dbReference>
<keyword evidence="4" id="KW-0378">Hydrolase</keyword>
<dbReference type="KEGG" id="asul:DFR86_00095"/>
<dbReference type="EMBL" id="CP029288">
    <property type="protein sequence ID" value="AWR96105.1"/>
    <property type="molecule type" value="Genomic_DNA"/>
</dbReference>
<dbReference type="InterPro" id="IPR042173">
    <property type="entry name" value="RNase_J_2"/>
</dbReference>
<sequence>MLEKSLGDLKIKLLQGYNEIGGNCILIEDKDNKIIFDQGIRFSRFRKFFGSRIEPTSPSELKELGIIPPSDEFPTIYISHYHLDHLGLTFHLSQQTIYVPDIESFNAFVENYKLSGNWTTYIPPSTVTNVNDSRANNDNVIPIPVEHSAYPAVAYYYNHPEYKILYSGDFRITSPLEAVNPQLHKKIHETTLLEEIERKGYDVDLFIVEGTNFSSSSSPLDEFNFANTIMNIFDAHENSLIYVLVDPLDIEAIFTILYKAKEKQRSPIITTKRLMKMVNHWRKIMNLNDSLLQMQDENEILMDQIVTDDEIKSSPSSYIILTSKDEAINIMRKKKFQEGSVVISLSTEAKSESNEDESIEDTWFKYLGVISYRLRISGHYYPYELKIILDHIRPKYVLPIHTESPRSVCEFVSKLGYNCL</sequence>
<name>A0A2U9IJF1_9CREN</name>
<dbReference type="GO" id="GO:0004527">
    <property type="term" value="F:exonuclease activity"/>
    <property type="evidence" value="ECO:0007669"/>
    <property type="project" value="UniProtKB-KW"/>
</dbReference>
<dbReference type="SUPFAM" id="SSF56281">
    <property type="entry name" value="Metallo-hydrolase/oxidoreductase"/>
    <property type="match status" value="1"/>
</dbReference>
<dbReference type="InterPro" id="IPR036866">
    <property type="entry name" value="RibonucZ/Hydroxyglut_hydro"/>
</dbReference>
<dbReference type="OrthoDB" id="40950at2157"/>